<feature type="region of interest" description="Disordered" evidence="1">
    <location>
        <begin position="149"/>
        <end position="227"/>
    </location>
</feature>
<dbReference type="AlphaFoldDB" id="A0AAV3RZZ4"/>
<reference evidence="2 3" key="1">
    <citation type="submission" date="2024-01" db="EMBL/GenBank/DDBJ databases">
        <title>The complete chloroplast genome sequence of Lithospermum erythrorhizon: insights into the phylogenetic relationship among Boraginaceae species and the maternal lineages of purple gromwells.</title>
        <authorList>
            <person name="Okada T."/>
            <person name="Watanabe K."/>
        </authorList>
    </citation>
    <scope>NUCLEOTIDE SEQUENCE [LARGE SCALE GENOMIC DNA]</scope>
</reference>
<evidence type="ECO:0000313" key="3">
    <source>
        <dbReference type="Proteomes" id="UP001454036"/>
    </source>
</evidence>
<feature type="compositionally biased region" description="Basic and acidic residues" evidence="1">
    <location>
        <begin position="179"/>
        <end position="190"/>
    </location>
</feature>
<dbReference type="EMBL" id="BAABME010013774">
    <property type="protein sequence ID" value="GAA0186524.1"/>
    <property type="molecule type" value="Genomic_DNA"/>
</dbReference>
<comment type="caution">
    <text evidence="2">The sequence shown here is derived from an EMBL/GenBank/DDBJ whole genome shotgun (WGS) entry which is preliminary data.</text>
</comment>
<proteinExistence type="predicted"/>
<feature type="region of interest" description="Disordered" evidence="1">
    <location>
        <begin position="1"/>
        <end position="61"/>
    </location>
</feature>
<organism evidence="2 3">
    <name type="scientific">Lithospermum erythrorhizon</name>
    <name type="common">Purple gromwell</name>
    <name type="synonym">Lithospermum officinale var. erythrorhizon</name>
    <dbReference type="NCBI Taxonomy" id="34254"/>
    <lineage>
        <taxon>Eukaryota</taxon>
        <taxon>Viridiplantae</taxon>
        <taxon>Streptophyta</taxon>
        <taxon>Embryophyta</taxon>
        <taxon>Tracheophyta</taxon>
        <taxon>Spermatophyta</taxon>
        <taxon>Magnoliopsida</taxon>
        <taxon>eudicotyledons</taxon>
        <taxon>Gunneridae</taxon>
        <taxon>Pentapetalae</taxon>
        <taxon>asterids</taxon>
        <taxon>lamiids</taxon>
        <taxon>Boraginales</taxon>
        <taxon>Boraginaceae</taxon>
        <taxon>Boraginoideae</taxon>
        <taxon>Lithospermeae</taxon>
        <taxon>Lithospermum</taxon>
    </lineage>
</organism>
<name>A0AAV3RZZ4_LITER</name>
<dbReference type="Proteomes" id="UP001454036">
    <property type="component" value="Unassembled WGS sequence"/>
</dbReference>
<evidence type="ECO:0000313" key="2">
    <source>
        <dbReference type="EMBL" id="GAA0186524.1"/>
    </source>
</evidence>
<gene>
    <name evidence="2" type="ORF">LIER_33812</name>
</gene>
<accession>A0AAV3RZZ4</accession>
<protein>
    <submittedName>
        <fullName evidence="2">Uncharacterized protein</fullName>
    </submittedName>
</protein>
<sequence>MPPTEVLPVQPLAVRNPETAQLNPSSTPSSTPAPPHVHRADASQTGASAGNTGDLPPAVPTVVRDSLPVPFSSEDLENVRQYFSVPHSVEMRLPVEGDMVFEPRVDPSQTECPFSTDEVLNAAQRCVEPKDIPFSTMAGERRPLFRKTKVRRVPTSSDAPRKENFPTTTTTVATSNSNAEKRPAPEEGRPKLFAPRKKHVVQQPKRVEHVTISEDPLSASSPPPSQC</sequence>
<feature type="compositionally biased region" description="Low complexity" evidence="1">
    <location>
        <begin position="167"/>
        <end position="178"/>
    </location>
</feature>
<feature type="compositionally biased region" description="Polar residues" evidence="1">
    <location>
        <begin position="42"/>
        <end position="51"/>
    </location>
</feature>
<evidence type="ECO:0000256" key="1">
    <source>
        <dbReference type="SAM" id="MobiDB-lite"/>
    </source>
</evidence>
<keyword evidence="3" id="KW-1185">Reference proteome</keyword>